<comment type="caution">
    <text evidence="2">The sequence shown here is derived from an EMBL/GenBank/DDBJ whole genome shotgun (WGS) entry which is preliminary data.</text>
</comment>
<name>A0A931G243_9ACTN</name>
<feature type="repeat" description="WD" evidence="1">
    <location>
        <begin position="187"/>
        <end position="219"/>
    </location>
</feature>
<dbReference type="SMART" id="SM00320">
    <property type="entry name" value="WD40"/>
    <property type="match status" value="7"/>
</dbReference>
<protein>
    <submittedName>
        <fullName evidence="2">WD40 repeat domain-containing protein</fullName>
    </submittedName>
</protein>
<sequence length="429" mass="45427">MPRPERPLNPADGPLAEFAAALRALRVAAGSPKYSTMATRTGRSSTALSDAAGGRHLPKWPTVEAYVQACDGDVAEWRRRWERLRAELGEQDAGWRPSRRAVIAGGAVLAAGAVTLLVVRKAASGHPDEPRLLTPRHPSGPVSLSFPRFFGDRLATADAAGVVRIWDTAAGEVARTIDTGDPQPTLVAFDPLNRQVLATTGPDGLIRLWDHTDGSPLRTLPGAGPGGKAVLAFDPHNRDVLVAGVAGRPVTFWDIGTGLRIRVLSGPPAAVTALAFDPLTRNTLAVAGRDGPVTVFDTSNGKPVRELDGSFRQVTALAFDPLTRNTVVTGEAGAATRVWDSSDGRPVRPVRTPRGVSSLAFNPLIRNSLAAAPRDGTVQIFDASTGLHVHTLIGGADPADTIAYDRNGVLLAAAYADGRVRLWPIRDFR</sequence>
<accession>A0A931G243</accession>
<evidence type="ECO:0000313" key="2">
    <source>
        <dbReference type="EMBL" id="MBG0567297.1"/>
    </source>
</evidence>
<reference evidence="2" key="1">
    <citation type="submission" date="2020-11" db="EMBL/GenBank/DDBJ databases">
        <title>Isolation and identification of active actinomycetes.</title>
        <authorList>
            <person name="Sun X."/>
        </authorList>
    </citation>
    <scope>NUCLEOTIDE SEQUENCE</scope>
    <source>
        <strain evidence="2">NEAU-A11</strain>
    </source>
</reference>
<dbReference type="Gene3D" id="2.130.10.10">
    <property type="entry name" value="YVTN repeat-like/Quinoprotein amine dehydrogenase"/>
    <property type="match status" value="2"/>
</dbReference>
<evidence type="ECO:0000256" key="1">
    <source>
        <dbReference type="PROSITE-ProRule" id="PRU00221"/>
    </source>
</evidence>
<proteinExistence type="predicted"/>
<dbReference type="CDD" id="cd00200">
    <property type="entry name" value="WD40"/>
    <property type="match status" value="1"/>
</dbReference>
<dbReference type="PANTHER" id="PTHR19879">
    <property type="entry name" value="TRANSCRIPTION INITIATION FACTOR TFIID"/>
    <property type="match status" value="1"/>
</dbReference>
<keyword evidence="3" id="KW-1185">Reference proteome</keyword>
<dbReference type="RefSeq" id="WP_196419070.1">
    <property type="nucleotide sequence ID" value="NZ_JADQTO010000026.1"/>
</dbReference>
<evidence type="ECO:0000313" key="3">
    <source>
        <dbReference type="Proteomes" id="UP000598146"/>
    </source>
</evidence>
<dbReference type="InterPro" id="IPR015943">
    <property type="entry name" value="WD40/YVTN_repeat-like_dom_sf"/>
</dbReference>
<dbReference type="InterPro" id="IPR001680">
    <property type="entry name" value="WD40_rpt"/>
</dbReference>
<dbReference type="Pfam" id="PF13560">
    <property type="entry name" value="HTH_31"/>
    <property type="match status" value="1"/>
</dbReference>
<dbReference type="InterPro" id="IPR011047">
    <property type="entry name" value="Quinoprotein_ADH-like_sf"/>
</dbReference>
<keyword evidence="1" id="KW-0853">WD repeat</keyword>
<gene>
    <name evidence="2" type="ORF">I4J89_38195</name>
</gene>
<dbReference type="EMBL" id="JADQTO010000026">
    <property type="protein sequence ID" value="MBG0567297.1"/>
    <property type="molecule type" value="Genomic_DNA"/>
</dbReference>
<dbReference type="SUPFAM" id="SSF50998">
    <property type="entry name" value="Quinoprotein alcohol dehydrogenase-like"/>
    <property type="match status" value="1"/>
</dbReference>
<organism evidence="2 3">
    <name type="scientific">Actinoplanes aureus</name>
    <dbReference type="NCBI Taxonomy" id="2792083"/>
    <lineage>
        <taxon>Bacteria</taxon>
        <taxon>Bacillati</taxon>
        <taxon>Actinomycetota</taxon>
        <taxon>Actinomycetes</taxon>
        <taxon>Micromonosporales</taxon>
        <taxon>Micromonosporaceae</taxon>
        <taxon>Actinoplanes</taxon>
    </lineage>
</organism>
<dbReference type="AlphaFoldDB" id="A0A931G243"/>
<dbReference type="PANTHER" id="PTHR19879:SF9">
    <property type="entry name" value="TRANSCRIPTION INITIATION FACTOR TFIID SUBUNIT 5"/>
    <property type="match status" value="1"/>
</dbReference>
<dbReference type="PROSITE" id="PS50294">
    <property type="entry name" value="WD_REPEATS_REGION"/>
    <property type="match status" value="1"/>
</dbReference>
<feature type="repeat" description="WD" evidence="1">
    <location>
        <begin position="392"/>
        <end position="429"/>
    </location>
</feature>
<dbReference type="Pfam" id="PF00400">
    <property type="entry name" value="WD40"/>
    <property type="match status" value="1"/>
</dbReference>
<dbReference type="Proteomes" id="UP000598146">
    <property type="component" value="Unassembled WGS sequence"/>
</dbReference>
<dbReference type="PROSITE" id="PS50082">
    <property type="entry name" value="WD_REPEATS_2"/>
    <property type="match status" value="2"/>
</dbReference>